<comment type="pathway">
    <text evidence="6">Polyol metabolism; glycerol fermentation; glycerone phosphate from glycerol (oxidative route): step 1/2.</text>
</comment>
<dbReference type="GO" id="GO:0019563">
    <property type="term" value="P:glycerol catabolic process"/>
    <property type="evidence" value="ECO:0007669"/>
    <property type="project" value="UniProtKB-ARBA"/>
</dbReference>
<evidence type="ECO:0000256" key="1">
    <source>
        <dbReference type="ARBA" id="ARBA00007358"/>
    </source>
</evidence>
<dbReference type="PIRSF" id="PIRSF000112">
    <property type="entry name" value="Glycerol_dehydrogenase"/>
    <property type="match status" value="1"/>
</dbReference>
<feature type="binding site" evidence="11">
    <location>
        <position position="121"/>
    </location>
    <ligand>
        <name>glycerol</name>
        <dbReference type="ChEBI" id="CHEBI:17754"/>
    </ligand>
</feature>
<dbReference type="InterPro" id="IPR001670">
    <property type="entry name" value="ADH_Fe/GldA"/>
</dbReference>
<dbReference type="NCBIfam" id="NF006941">
    <property type="entry name" value="PRK09423.1"/>
    <property type="match status" value="1"/>
</dbReference>
<proteinExistence type="inferred from homology"/>
<dbReference type="InterPro" id="IPR016205">
    <property type="entry name" value="Glycerol_DH"/>
</dbReference>
<protein>
    <recommendedName>
        <fullName evidence="8">Glycerol dehydrogenase</fullName>
        <ecNumber evidence="7">1.1.1.6</ecNumber>
    </recommendedName>
</protein>
<keyword evidence="15" id="KW-1185">Reference proteome</keyword>
<feature type="binding site" evidence="12">
    <location>
        <position position="127"/>
    </location>
    <ligand>
        <name>NAD(+)</name>
        <dbReference type="ChEBI" id="CHEBI:57540"/>
    </ligand>
</feature>
<dbReference type="FunFam" id="3.40.50.1970:FF:000005">
    <property type="entry name" value="Glycerol dehydrogenase"/>
    <property type="match status" value="1"/>
</dbReference>
<keyword evidence="3" id="KW-0319">Glycerol metabolism</keyword>
<dbReference type="GO" id="GO:0046872">
    <property type="term" value="F:metal ion binding"/>
    <property type="evidence" value="ECO:0007669"/>
    <property type="project" value="UniProtKB-KW"/>
</dbReference>
<evidence type="ECO:0000256" key="7">
    <source>
        <dbReference type="ARBA" id="ARBA00039147"/>
    </source>
</evidence>
<evidence type="ECO:0000313" key="15">
    <source>
        <dbReference type="Proteomes" id="UP000461754"/>
    </source>
</evidence>
<evidence type="ECO:0000256" key="3">
    <source>
        <dbReference type="ARBA" id="ARBA00022798"/>
    </source>
</evidence>
<evidence type="ECO:0000256" key="2">
    <source>
        <dbReference type="ARBA" id="ARBA00022723"/>
    </source>
</evidence>
<evidence type="ECO:0000256" key="6">
    <source>
        <dbReference type="ARBA" id="ARBA00037918"/>
    </source>
</evidence>
<dbReference type="PROSITE" id="PS00060">
    <property type="entry name" value="ADH_IRON_2"/>
    <property type="match status" value="1"/>
</dbReference>
<accession>A0A7X2NES4</accession>
<dbReference type="Gene3D" id="3.40.50.1970">
    <property type="match status" value="1"/>
</dbReference>
<dbReference type="GO" id="GO:0008888">
    <property type="term" value="F:glycerol dehydrogenase (NAD+) activity"/>
    <property type="evidence" value="ECO:0007669"/>
    <property type="project" value="UniProtKB-EC"/>
</dbReference>
<evidence type="ECO:0000256" key="5">
    <source>
        <dbReference type="ARBA" id="ARBA00023027"/>
    </source>
</evidence>
<comment type="similarity">
    <text evidence="1">Belongs to the iron-containing alcohol dehydrogenase family.</text>
</comment>
<evidence type="ECO:0000256" key="11">
    <source>
        <dbReference type="PIRSR" id="PIRSR000112-2"/>
    </source>
</evidence>
<dbReference type="SUPFAM" id="SSF56796">
    <property type="entry name" value="Dehydroquinate synthase-like"/>
    <property type="match status" value="1"/>
</dbReference>
<reference evidence="14 15" key="1">
    <citation type="submission" date="2019-08" db="EMBL/GenBank/DDBJ databases">
        <title>In-depth cultivation of the pig gut microbiome towards novel bacterial diversity and tailored functional studies.</title>
        <authorList>
            <person name="Wylensek D."/>
            <person name="Hitch T.C.A."/>
            <person name="Clavel T."/>
        </authorList>
    </citation>
    <scope>NUCLEOTIDE SEQUENCE [LARGE SCALE GENOMIC DNA]</scope>
    <source>
        <strain evidence="14 15">RF-744-FAT-4</strain>
    </source>
</reference>
<evidence type="ECO:0000256" key="4">
    <source>
        <dbReference type="ARBA" id="ARBA00023002"/>
    </source>
</evidence>
<feature type="binding site" evidence="12">
    <location>
        <begin position="116"/>
        <end position="119"/>
    </location>
    <ligand>
        <name>NAD(+)</name>
        <dbReference type="ChEBI" id="CHEBI:57540"/>
    </ligand>
</feature>
<keyword evidence="4" id="KW-0560">Oxidoreductase</keyword>
<keyword evidence="5 12" id="KW-0520">NAD</keyword>
<evidence type="ECO:0000313" key="14">
    <source>
        <dbReference type="EMBL" id="MSS19257.1"/>
    </source>
</evidence>
<organism evidence="14 15">
    <name type="scientific">Pseudoramibacter porci</name>
    <dbReference type="NCBI Taxonomy" id="2606631"/>
    <lineage>
        <taxon>Bacteria</taxon>
        <taxon>Bacillati</taxon>
        <taxon>Bacillota</taxon>
        <taxon>Clostridia</taxon>
        <taxon>Eubacteriales</taxon>
        <taxon>Eubacteriaceae</taxon>
        <taxon>Pseudoramibacter</taxon>
    </lineage>
</organism>
<dbReference type="Pfam" id="PF00465">
    <property type="entry name" value="Fe-ADH"/>
    <property type="match status" value="1"/>
</dbReference>
<dbReference type="EMBL" id="VUMO01000002">
    <property type="protein sequence ID" value="MSS19257.1"/>
    <property type="molecule type" value="Genomic_DNA"/>
</dbReference>
<dbReference type="PANTHER" id="PTHR43616">
    <property type="entry name" value="GLYCEROL DEHYDROGENASE"/>
    <property type="match status" value="1"/>
</dbReference>
<keyword evidence="2 10" id="KW-0479">Metal-binding</keyword>
<gene>
    <name evidence="14" type="ORF">FYJ52_02370</name>
</gene>
<evidence type="ECO:0000256" key="9">
    <source>
        <dbReference type="ARBA" id="ARBA00049006"/>
    </source>
</evidence>
<dbReference type="CDD" id="cd08170">
    <property type="entry name" value="GlyDH"/>
    <property type="match status" value="1"/>
</dbReference>
<evidence type="ECO:0000259" key="13">
    <source>
        <dbReference type="Pfam" id="PF00465"/>
    </source>
</evidence>
<comment type="catalytic activity">
    <reaction evidence="9">
        <text>glycerol + NAD(+) = dihydroxyacetone + NADH + H(+)</text>
        <dbReference type="Rhea" id="RHEA:13769"/>
        <dbReference type="ChEBI" id="CHEBI:15378"/>
        <dbReference type="ChEBI" id="CHEBI:16016"/>
        <dbReference type="ChEBI" id="CHEBI:17754"/>
        <dbReference type="ChEBI" id="CHEBI:57540"/>
        <dbReference type="ChEBI" id="CHEBI:57945"/>
        <dbReference type="EC" id="1.1.1.6"/>
    </reaction>
</comment>
<feature type="binding site" evidence="10">
    <location>
        <position position="171"/>
    </location>
    <ligand>
        <name>glycerol</name>
        <dbReference type="ChEBI" id="CHEBI:17754"/>
    </ligand>
</feature>
<comment type="cofactor">
    <cofactor evidence="10">
        <name>Zn(2+)</name>
        <dbReference type="ChEBI" id="CHEBI:29105"/>
    </cofactor>
    <text evidence="10">Binds 1 zinc ion per subunit.</text>
</comment>
<dbReference type="PROSITE" id="PS00913">
    <property type="entry name" value="ADH_IRON_1"/>
    <property type="match status" value="1"/>
</dbReference>
<evidence type="ECO:0000256" key="8">
    <source>
        <dbReference type="ARBA" id="ARBA00040132"/>
    </source>
</evidence>
<dbReference type="EC" id="1.1.1.6" evidence="7"/>
<feature type="binding site" evidence="12">
    <location>
        <position position="125"/>
    </location>
    <ligand>
        <name>NAD(+)</name>
        <dbReference type="ChEBI" id="CHEBI:57540"/>
    </ligand>
</feature>
<comment type="caution">
    <text evidence="14">The sequence shown here is derived from an EMBL/GenBank/DDBJ whole genome shotgun (WGS) entry which is preliminary data.</text>
</comment>
<feature type="domain" description="Alcohol dehydrogenase iron-type/glycerol dehydrogenase GldA" evidence="13">
    <location>
        <begin position="8"/>
        <end position="154"/>
    </location>
</feature>
<evidence type="ECO:0000256" key="10">
    <source>
        <dbReference type="PIRSR" id="PIRSR000112-1"/>
    </source>
</evidence>
<dbReference type="GO" id="GO:0015980">
    <property type="term" value="P:energy derivation by oxidation of organic compounds"/>
    <property type="evidence" value="ECO:0007669"/>
    <property type="project" value="UniProtKB-ARBA"/>
</dbReference>
<sequence>MNKVFISPSKYVQGPGAMNDLGDYAKKLGDKALILISEGGVKRQGDQIQASFKAAGAKCVFEHFNGECCNSEIDRLIQIVKDESADVVVGVGGGKIFDTAKAVAYKAGTPVIIAPTIASTDAPCSALSVIYTEDGVFESYLFLPSNPNVVLMDTDIIAKSPLRFTVSGMGDAMATYFEARACYQSGAVTCASGKVSEAALGIARLCYDTLRAEGLKAKLALSGGACTEAVEKVIEANTLLSGIGFESGGLAGAHAIHNGLTVLPECHAMQHGEKVNFGTLTQLVLENIPEDDLVDILSWMVEIGLPVTLGELGITDLSREHLMPVAEAACAEDDTLHNLPVEVNPEKVVNALLAADQFGRAMLEED</sequence>
<feature type="binding site" evidence="12">
    <location>
        <begin position="94"/>
        <end position="98"/>
    </location>
    <ligand>
        <name>NAD(+)</name>
        <dbReference type="ChEBI" id="CHEBI:57540"/>
    </ligand>
</feature>
<feature type="binding site" evidence="12">
    <location>
        <position position="131"/>
    </location>
    <ligand>
        <name>NAD(+)</name>
        <dbReference type="ChEBI" id="CHEBI:57540"/>
    </ligand>
</feature>
<dbReference type="InterPro" id="IPR018211">
    <property type="entry name" value="ADH_Fe_CS"/>
</dbReference>
<dbReference type="PANTHER" id="PTHR43616:SF5">
    <property type="entry name" value="GLYCEROL DEHYDROGENASE 1"/>
    <property type="match status" value="1"/>
</dbReference>
<feature type="binding site" evidence="10">
    <location>
        <position position="254"/>
    </location>
    <ligand>
        <name>glycerol</name>
        <dbReference type="ChEBI" id="CHEBI:17754"/>
    </ligand>
</feature>
<dbReference type="AlphaFoldDB" id="A0A7X2NES4"/>
<dbReference type="RefSeq" id="WP_154575658.1">
    <property type="nucleotide sequence ID" value="NZ_VUMO01000002.1"/>
</dbReference>
<dbReference type="Gene3D" id="1.20.1090.10">
    <property type="entry name" value="Dehydroquinate synthase-like - alpha domain"/>
    <property type="match status" value="1"/>
</dbReference>
<name>A0A7X2NES4_9FIRM</name>
<feature type="binding site" evidence="10">
    <location>
        <position position="271"/>
    </location>
    <ligand>
        <name>glycerol</name>
        <dbReference type="ChEBI" id="CHEBI:17754"/>
    </ligand>
</feature>
<keyword evidence="10" id="KW-0862">Zinc</keyword>
<evidence type="ECO:0000256" key="12">
    <source>
        <dbReference type="PIRSR" id="PIRSR000112-3"/>
    </source>
</evidence>
<dbReference type="Proteomes" id="UP000461754">
    <property type="component" value="Unassembled WGS sequence"/>
</dbReference>